<dbReference type="PANTHER" id="PTHR37481">
    <property type="entry name" value="LIPOPOLYSACCHARIDE EXPORT SYSTEM PROTEIN LPTC"/>
    <property type="match status" value="1"/>
</dbReference>
<keyword evidence="7" id="KW-1185">Reference proteome</keyword>
<dbReference type="Gene3D" id="2.60.450.10">
    <property type="entry name" value="Lipopolysaccharide (LPS) transport protein A like domain"/>
    <property type="match status" value="1"/>
</dbReference>
<evidence type="ECO:0000256" key="4">
    <source>
        <dbReference type="ARBA" id="ARBA00022989"/>
    </source>
</evidence>
<evidence type="ECO:0000256" key="1">
    <source>
        <dbReference type="ARBA" id="ARBA00022475"/>
    </source>
</evidence>
<proteinExistence type="predicted"/>
<organism evidence="6 7">
    <name type="scientific">Motiliproteus coralliicola</name>
    <dbReference type="NCBI Taxonomy" id="2283196"/>
    <lineage>
        <taxon>Bacteria</taxon>
        <taxon>Pseudomonadati</taxon>
        <taxon>Pseudomonadota</taxon>
        <taxon>Gammaproteobacteria</taxon>
        <taxon>Oceanospirillales</taxon>
        <taxon>Oceanospirillaceae</taxon>
        <taxon>Motiliproteus</taxon>
    </lineage>
</organism>
<comment type="caution">
    <text evidence="6">The sequence shown here is derived from an EMBL/GenBank/DDBJ whole genome shotgun (WGS) entry which is preliminary data.</text>
</comment>
<dbReference type="InterPro" id="IPR026265">
    <property type="entry name" value="LptC"/>
</dbReference>
<evidence type="ECO:0000313" key="7">
    <source>
        <dbReference type="Proteomes" id="UP000253769"/>
    </source>
</evidence>
<dbReference type="NCBIfam" id="TIGR04409">
    <property type="entry name" value="LptC_YrbK"/>
    <property type="match status" value="1"/>
</dbReference>
<dbReference type="GO" id="GO:0017089">
    <property type="term" value="F:glycolipid transfer activity"/>
    <property type="evidence" value="ECO:0007669"/>
    <property type="project" value="TreeGrafter"/>
</dbReference>
<dbReference type="PANTHER" id="PTHR37481:SF1">
    <property type="entry name" value="LIPOPOLYSACCHARIDE EXPORT SYSTEM PROTEIN LPTC"/>
    <property type="match status" value="1"/>
</dbReference>
<gene>
    <name evidence="6" type="primary">lptC</name>
    <name evidence="6" type="ORF">DV711_12955</name>
</gene>
<dbReference type="GO" id="GO:0005886">
    <property type="term" value="C:plasma membrane"/>
    <property type="evidence" value="ECO:0007669"/>
    <property type="project" value="InterPro"/>
</dbReference>
<reference evidence="6 7" key="1">
    <citation type="submission" date="2018-07" db="EMBL/GenBank/DDBJ databases">
        <title>Motiliproteus coralliicola sp. nov., a bacterium isolated from Coral.</title>
        <authorList>
            <person name="Wang G."/>
        </authorList>
    </citation>
    <scope>NUCLEOTIDE SEQUENCE [LARGE SCALE GENOMIC DNA]</scope>
    <source>
        <strain evidence="6 7">C34</strain>
    </source>
</reference>
<evidence type="ECO:0000256" key="3">
    <source>
        <dbReference type="ARBA" id="ARBA00022692"/>
    </source>
</evidence>
<dbReference type="Pfam" id="PF06835">
    <property type="entry name" value="LptC"/>
    <property type="match status" value="1"/>
</dbReference>
<keyword evidence="5" id="KW-0472">Membrane</keyword>
<name>A0A369WDQ2_9GAMM</name>
<dbReference type="InterPro" id="IPR052363">
    <property type="entry name" value="LPS_export_LptC"/>
</dbReference>
<evidence type="ECO:0000256" key="5">
    <source>
        <dbReference type="ARBA" id="ARBA00023136"/>
    </source>
</evidence>
<keyword evidence="3" id="KW-0812">Transmembrane</keyword>
<sequence>MNRRKLKLFLSLSVSVLVLGIWGFLEPERSRVEPRPDYIGQVDAYVTNARVKQFDQSGRLTHRVNAERLRHLPDTGVTLLDQPLMTVYRQNRDPITAKARFGELEADHDVFWLREDALVFNMIDRRYRLEAPELKITPDKELVETDSPVIIRQPTGVTHGVGMTADLANDKITLHSTVRGTYETN</sequence>
<dbReference type="GO" id="GO:0030288">
    <property type="term" value="C:outer membrane-bounded periplasmic space"/>
    <property type="evidence" value="ECO:0007669"/>
    <property type="project" value="TreeGrafter"/>
</dbReference>
<evidence type="ECO:0000313" key="6">
    <source>
        <dbReference type="EMBL" id="RDE19777.1"/>
    </source>
</evidence>
<dbReference type="Proteomes" id="UP000253769">
    <property type="component" value="Unassembled WGS sequence"/>
</dbReference>
<dbReference type="OrthoDB" id="6118108at2"/>
<dbReference type="InterPro" id="IPR010664">
    <property type="entry name" value="LipoPS_assembly_LptC-rel"/>
</dbReference>
<keyword evidence="1" id="KW-1003">Cell membrane</keyword>
<evidence type="ECO:0000256" key="2">
    <source>
        <dbReference type="ARBA" id="ARBA00022519"/>
    </source>
</evidence>
<keyword evidence="2" id="KW-0997">Cell inner membrane</keyword>
<dbReference type="RefSeq" id="WP_114696122.1">
    <property type="nucleotide sequence ID" value="NZ_QQOH01000003.1"/>
</dbReference>
<keyword evidence="4" id="KW-1133">Transmembrane helix</keyword>
<accession>A0A369WDQ2</accession>
<dbReference type="EMBL" id="QQOH01000003">
    <property type="protein sequence ID" value="RDE19777.1"/>
    <property type="molecule type" value="Genomic_DNA"/>
</dbReference>
<protein>
    <submittedName>
        <fullName evidence="6">LPS export ABC transporter periplasmic protein LptC</fullName>
    </submittedName>
</protein>
<dbReference type="AlphaFoldDB" id="A0A369WDQ2"/>
<dbReference type="GO" id="GO:0015221">
    <property type="term" value="F:lipopolysaccharide transmembrane transporter activity"/>
    <property type="evidence" value="ECO:0007669"/>
    <property type="project" value="InterPro"/>
</dbReference>